<evidence type="ECO:0000313" key="2">
    <source>
        <dbReference type="EMBL" id="KAG2558898.1"/>
    </source>
</evidence>
<dbReference type="PANTHER" id="PTHR34709:SF68">
    <property type="entry name" value="OS07G0550432 PROTEIN"/>
    <property type="match status" value="1"/>
</dbReference>
<dbReference type="InterPro" id="IPR036047">
    <property type="entry name" value="F-box-like_dom_sf"/>
</dbReference>
<gene>
    <name evidence="2" type="ORF">PVAP13_8NG348900</name>
</gene>
<dbReference type="AlphaFoldDB" id="A0A8T0PD74"/>
<dbReference type="InterPro" id="IPR055312">
    <property type="entry name" value="FBL15-like"/>
</dbReference>
<dbReference type="Proteomes" id="UP000823388">
    <property type="component" value="Chromosome 8N"/>
</dbReference>
<dbReference type="Pfam" id="PF08387">
    <property type="entry name" value="FBD"/>
    <property type="match status" value="1"/>
</dbReference>
<dbReference type="EMBL" id="CM029052">
    <property type="protein sequence ID" value="KAG2558898.1"/>
    <property type="molecule type" value="Genomic_DNA"/>
</dbReference>
<dbReference type="InterPro" id="IPR006566">
    <property type="entry name" value="FBD"/>
</dbReference>
<sequence length="488" mass="55128">MAELQRRRGGGGGCSGEDRISGLPDALLHEILVRLRSAAAAARTSVLSRRWRHVWAHLPQLHLVAPPAAAPASFLATVDAALGGYLAPTLEHLGVAHFTDQWRDLRIPAGRIEPWLRFAAEHVVGNLNLFLRAPLMFNGWTPEILGEEAVLELPVCQRAKRIELHLRYADTTWLRPQASGLLFAALTSLKIDGCVRMEGSDLTALVSTQCPCLRDLDLYITLIVIFDVSIHSYSLRTLEIRLLETRRLEILAPSLEELIISIQPMEAQISAPKLVKVVWWHPYDPLLHRFVDVGRRRLQLLQISIQSSSLSKQFDEVDKLDLSICLDFPDVARYGSFLNETNKLPKCKSVRIFLQWEPHGLLPVMLHLLRSCNDTKKLRLDLFGLLFRRLMHSCLPSCLCRLEESRRIDGIDLSSLEVAEISSFSGSHEQMELVEFLCSNAGVLKRLLITGVFGPRPKEVREKVCSMCHPNVKVDFFVFREGRRVLVD</sequence>
<dbReference type="OrthoDB" id="678620at2759"/>
<proteinExistence type="predicted"/>
<feature type="domain" description="FBD" evidence="1">
    <location>
        <begin position="413"/>
        <end position="449"/>
    </location>
</feature>
<protein>
    <recommendedName>
        <fullName evidence="1">FBD domain-containing protein</fullName>
    </recommendedName>
</protein>
<dbReference type="SUPFAM" id="SSF81383">
    <property type="entry name" value="F-box domain"/>
    <property type="match status" value="1"/>
</dbReference>
<evidence type="ECO:0000313" key="3">
    <source>
        <dbReference type="Proteomes" id="UP000823388"/>
    </source>
</evidence>
<comment type="caution">
    <text evidence="2">The sequence shown here is derived from an EMBL/GenBank/DDBJ whole genome shotgun (WGS) entry which is preliminary data.</text>
</comment>
<accession>A0A8T0PD74</accession>
<evidence type="ECO:0000259" key="1">
    <source>
        <dbReference type="Pfam" id="PF08387"/>
    </source>
</evidence>
<organism evidence="2 3">
    <name type="scientific">Panicum virgatum</name>
    <name type="common">Blackwell switchgrass</name>
    <dbReference type="NCBI Taxonomy" id="38727"/>
    <lineage>
        <taxon>Eukaryota</taxon>
        <taxon>Viridiplantae</taxon>
        <taxon>Streptophyta</taxon>
        <taxon>Embryophyta</taxon>
        <taxon>Tracheophyta</taxon>
        <taxon>Spermatophyta</taxon>
        <taxon>Magnoliopsida</taxon>
        <taxon>Liliopsida</taxon>
        <taxon>Poales</taxon>
        <taxon>Poaceae</taxon>
        <taxon>PACMAD clade</taxon>
        <taxon>Panicoideae</taxon>
        <taxon>Panicodae</taxon>
        <taxon>Paniceae</taxon>
        <taxon>Panicinae</taxon>
        <taxon>Panicum</taxon>
        <taxon>Panicum sect. Hiantes</taxon>
    </lineage>
</organism>
<dbReference type="PANTHER" id="PTHR34709">
    <property type="entry name" value="OS10G0396666 PROTEIN"/>
    <property type="match status" value="1"/>
</dbReference>
<keyword evidence="3" id="KW-1185">Reference proteome</keyword>
<reference evidence="2" key="1">
    <citation type="submission" date="2020-05" db="EMBL/GenBank/DDBJ databases">
        <title>WGS assembly of Panicum virgatum.</title>
        <authorList>
            <person name="Lovell J.T."/>
            <person name="Jenkins J."/>
            <person name="Shu S."/>
            <person name="Juenger T.E."/>
            <person name="Schmutz J."/>
        </authorList>
    </citation>
    <scope>NUCLEOTIDE SEQUENCE</scope>
    <source>
        <strain evidence="2">AP13</strain>
    </source>
</reference>
<name>A0A8T0PD74_PANVG</name>